<dbReference type="RefSeq" id="WP_027676552.1">
    <property type="nucleotide sequence ID" value="NZ_CP039692.1"/>
</dbReference>
<keyword evidence="3" id="KW-0862">Zinc</keyword>
<dbReference type="InterPro" id="IPR013658">
    <property type="entry name" value="SGL"/>
</dbReference>
<evidence type="ECO:0000256" key="2">
    <source>
        <dbReference type="PIRSR" id="PIRSR605511-1"/>
    </source>
</evidence>
<dbReference type="EMBL" id="CP039692">
    <property type="protein sequence ID" value="QCI99286.1"/>
    <property type="molecule type" value="Genomic_DNA"/>
</dbReference>
<evidence type="ECO:0000259" key="4">
    <source>
        <dbReference type="Pfam" id="PF08450"/>
    </source>
</evidence>
<dbReference type="PANTHER" id="PTHR10907">
    <property type="entry name" value="REGUCALCIN"/>
    <property type="match status" value="1"/>
</dbReference>
<organism evidence="5 7">
    <name type="scientific">Agrobacterium larrymoorei</name>
    <dbReference type="NCBI Taxonomy" id="160699"/>
    <lineage>
        <taxon>Bacteria</taxon>
        <taxon>Pseudomonadati</taxon>
        <taxon>Pseudomonadota</taxon>
        <taxon>Alphaproteobacteria</taxon>
        <taxon>Hyphomicrobiales</taxon>
        <taxon>Rhizobiaceae</taxon>
        <taxon>Rhizobium/Agrobacterium group</taxon>
        <taxon>Agrobacterium</taxon>
    </lineage>
</organism>
<proteinExistence type="inferred from homology"/>
<evidence type="ECO:0000313" key="6">
    <source>
        <dbReference type="EMBL" id="QYA08822.1"/>
    </source>
</evidence>
<feature type="binding site" evidence="3">
    <location>
        <position position="201"/>
    </location>
    <ligand>
        <name>a divalent metal cation</name>
        <dbReference type="ChEBI" id="CHEBI:60240"/>
    </ligand>
</feature>
<sequence length="286" mass="31428">MTVQIIRILAEPMGLDLPLNQLGEGAHYDHATHRLFWVDIEGKTIHVLDVVSKAHSSWTLTKKVTFAVPKDGQLLLCLEDGVYVFDPQLGEETAIATLDLPRDHRLNDGKVSPEGRLWVGTIDTSDAPSETAGLFVLDENDLKLVESGYENANGKSWSPDGTIMYHADTARSTIWQYDYDTQSGKLSGKREFVTVDCGNPDGLCVDDNGRIYAAIYGGARIDVFEPDGRKIAQVAVPVPNPTSCTFAPGEPNMLYITTAYNGMDEDERKKYPLAGAMFNEELSAIS</sequence>
<dbReference type="STRING" id="1367849.GCA_000518585_03988"/>
<accession>A0A4D7DYQ3</accession>
<dbReference type="GO" id="GO:0019853">
    <property type="term" value="P:L-ascorbic acid biosynthetic process"/>
    <property type="evidence" value="ECO:0007669"/>
    <property type="project" value="TreeGrafter"/>
</dbReference>
<comment type="similarity">
    <text evidence="1">Belongs to the SMP-30/CGR1 family.</text>
</comment>
<keyword evidence="3" id="KW-0479">Metal-binding</keyword>
<dbReference type="PANTHER" id="PTHR10907:SF47">
    <property type="entry name" value="REGUCALCIN"/>
    <property type="match status" value="1"/>
</dbReference>
<keyword evidence="8" id="KW-1185">Reference proteome</keyword>
<evidence type="ECO:0000313" key="5">
    <source>
        <dbReference type="EMBL" id="QCI99286.1"/>
    </source>
</evidence>
<dbReference type="InterPro" id="IPR011042">
    <property type="entry name" value="6-blade_b-propeller_TolB-like"/>
</dbReference>
<comment type="cofactor">
    <cofactor evidence="3">
        <name>Zn(2+)</name>
        <dbReference type="ChEBI" id="CHEBI:29105"/>
    </cofactor>
    <text evidence="3">Binds 1 divalent metal cation per subunit.</text>
</comment>
<dbReference type="KEGG" id="alf:CFBP5473_14765"/>
<evidence type="ECO:0000313" key="8">
    <source>
        <dbReference type="Proteomes" id="UP000826513"/>
    </source>
</evidence>
<protein>
    <submittedName>
        <fullName evidence="5">SMP-30/gluconolactonase/LRE family protein</fullName>
    </submittedName>
</protein>
<reference evidence="5 7" key="1">
    <citation type="submission" date="2019-04" db="EMBL/GenBank/DDBJ databases">
        <title>Complete genome sequence of Agrobacterium larrymoorei CFBP5473.</title>
        <authorList>
            <person name="Haryono M."/>
            <person name="Chou L."/>
            <person name="Lin Y.-C."/>
            <person name="Lai E.-M."/>
            <person name="Kuo C.-H."/>
        </authorList>
    </citation>
    <scope>NUCLEOTIDE SEQUENCE [LARGE SCALE GENOMIC DNA]</scope>
    <source>
        <strain evidence="5 7">CFBP5473</strain>
    </source>
</reference>
<dbReference type="AlphaFoldDB" id="A0A4D7DYQ3"/>
<dbReference type="EMBL" id="CP072168">
    <property type="protein sequence ID" value="QYA08822.1"/>
    <property type="molecule type" value="Genomic_DNA"/>
</dbReference>
<dbReference type="Proteomes" id="UP000826513">
    <property type="component" value="Chromosome 2"/>
</dbReference>
<evidence type="ECO:0000313" key="7">
    <source>
        <dbReference type="Proteomes" id="UP000298545"/>
    </source>
</evidence>
<evidence type="ECO:0000256" key="1">
    <source>
        <dbReference type="ARBA" id="ARBA00008853"/>
    </source>
</evidence>
<name>A0A4D7DYQ3_9HYPH</name>
<dbReference type="Proteomes" id="UP000298545">
    <property type="component" value="Chromosome linear"/>
</dbReference>
<gene>
    <name evidence="5" type="ORF">CFBP5473_14765</name>
    <name evidence="6" type="ORF">J5285_15510</name>
</gene>
<dbReference type="Gene3D" id="2.120.10.30">
    <property type="entry name" value="TolB, C-terminal domain"/>
    <property type="match status" value="1"/>
</dbReference>
<dbReference type="PRINTS" id="PR01790">
    <property type="entry name" value="SMP30FAMILY"/>
</dbReference>
<feature type="binding site" evidence="3">
    <location>
        <position position="24"/>
    </location>
    <ligand>
        <name>a divalent metal cation</name>
        <dbReference type="ChEBI" id="CHEBI:60240"/>
    </ligand>
</feature>
<dbReference type="GO" id="GO:0004341">
    <property type="term" value="F:gluconolactonase activity"/>
    <property type="evidence" value="ECO:0007669"/>
    <property type="project" value="TreeGrafter"/>
</dbReference>
<feature type="binding site" evidence="3">
    <location>
        <position position="153"/>
    </location>
    <ligand>
        <name>a divalent metal cation</name>
        <dbReference type="ChEBI" id="CHEBI:60240"/>
    </ligand>
</feature>
<dbReference type="GO" id="GO:0005509">
    <property type="term" value="F:calcium ion binding"/>
    <property type="evidence" value="ECO:0007669"/>
    <property type="project" value="TreeGrafter"/>
</dbReference>
<feature type="binding site" evidence="3">
    <location>
        <position position="105"/>
    </location>
    <ligand>
        <name>substrate</name>
    </ligand>
</feature>
<feature type="domain" description="SMP-30/Gluconolactonase/LRE-like region" evidence="4">
    <location>
        <begin position="22"/>
        <end position="259"/>
    </location>
</feature>
<feature type="binding site" evidence="3">
    <location>
        <position position="107"/>
    </location>
    <ligand>
        <name>substrate</name>
    </ligand>
</feature>
<dbReference type="InterPro" id="IPR005511">
    <property type="entry name" value="SMP-30"/>
</dbReference>
<reference evidence="6 8" key="2">
    <citation type="submission" date="2021-03" db="EMBL/GenBank/DDBJ databases">
        <title>Rapid diversification of plasmids in a genus of pathogenic and nitrogen fixing bacteria.</title>
        <authorList>
            <person name="Weisberg A.J."/>
            <person name="Miller M."/>
            <person name="Ream W."/>
            <person name="Grunwald N.J."/>
            <person name="Chang J.H."/>
        </authorList>
    </citation>
    <scope>NUCLEOTIDE SEQUENCE [LARGE SCALE GENOMIC DNA]</scope>
    <source>
        <strain evidence="6 8">AF3.44</strain>
    </source>
</reference>
<dbReference type="SUPFAM" id="SSF63829">
    <property type="entry name" value="Calcium-dependent phosphotriesterase"/>
    <property type="match status" value="1"/>
</dbReference>
<evidence type="ECO:0000256" key="3">
    <source>
        <dbReference type="PIRSR" id="PIRSR605511-2"/>
    </source>
</evidence>
<feature type="active site" description="Proton donor/acceptor" evidence="2">
    <location>
        <position position="201"/>
    </location>
</feature>
<dbReference type="Pfam" id="PF08450">
    <property type="entry name" value="SGL"/>
    <property type="match status" value="1"/>
</dbReference>
<dbReference type="OrthoDB" id="2633250at2"/>